<dbReference type="Pfam" id="PF00620">
    <property type="entry name" value="RhoGAP"/>
    <property type="match status" value="1"/>
</dbReference>
<dbReference type="AlphaFoldDB" id="A0AAD9SA11"/>
<evidence type="ECO:0000259" key="2">
    <source>
        <dbReference type="PROSITE" id="PS50238"/>
    </source>
</evidence>
<feature type="region of interest" description="Disordered" evidence="1">
    <location>
        <begin position="26"/>
        <end position="66"/>
    </location>
</feature>
<dbReference type="EMBL" id="JAUJFL010000005">
    <property type="protein sequence ID" value="KAK2602446.1"/>
    <property type="molecule type" value="Genomic_DNA"/>
</dbReference>
<feature type="region of interest" description="Disordered" evidence="1">
    <location>
        <begin position="1047"/>
        <end position="1069"/>
    </location>
</feature>
<reference evidence="3" key="1">
    <citation type="submission" date="2023-06" db="EMBL/GenBank/DDBJ databases">
        <authorList>
            <person name="Noh H."/>
        </authorList>
    </citation>
    <scope>NUCLEOTIDE SEQUENCE</scope>
    <source>
        <strain evidence="3">DUCC20226</strain>
    </source>
</reference>
<sequence length="1249" mass="136712">MIVASLDCCSCAHPLSLANMRASRELSTPDLKPRPSVTGYHGRLSVPAKKTSSGIQSSATWTSNSGDMMSDTDEIANRDDFVEEYNRLAKKACTFGSNDQFYSTDSLNSMACFEGIAPRRNWWSRTFRRTSSQSTEHSVKRKRSIGHVTAHMIHPKRDSLKDQDLQGLVRLCGKSFLYLPPEYAPGSLILPTCFRATAQYLVHLAPETRGVFRIPGSVRVVNELYEFYCAHQVGGDVANTVRSPNLPSHISPGVHDVASLFKKFLAGLPGGILGSLSLFDALVAINSQLYTDPEFSRTKQSKLRARLIALAVGTMRSQYRRELICAVFGLLCLLGRAAETAPREDDSGRPLPTSDLMGYSALGIVFGPLLIGDMLSSHAVKLADPSSGLFLVPVSPQQKPKKQKKKAKESTNEPPLAFWDVDKIHVANDITEMLITNWRDVVKQMRNLNESLSILRHRSRALISENSRRATSLSRNSEDASAPKQSLDVRMSEDRPPSPGASSSRAVSFKQVDRTNEALSVKKTRHQPTRSASNLSRGSNFGVLSPPREESCCENQDIPTPKRATPLKSSLRSTSKKAAEIRNERQPTNLENISPTSKSSSPTVQPFHSSTEPVNPLQSTVPSKGTTPVKRTKTITTEEYKSTPEAKAGTPRQCDARRTTSGNPKPSNQDDSAAIPGKNLKPTFSCDLDSMTAYAVVPGAKILSGTSTMRYQPKNSHTDSTTEITHAGSSSRSVKSTHEKEDDQVENAPGPIHIVTPDQMDGAADIVTAGNSYRGLFHDLRDHHEGRKTAVSRPSSYPLLKSWSKLPAPQHNDGKAQGHKLLPLVTPQTISPIPAISRRGDLKRGTNKVLDLAAKFDNAARASPFIPTVEYGTQKQRREIPGLVSPYTSNPSPLQSATSVSTPASLMRHSRDKLLLPSSTADSANISRIPRPQHMVSGDKIKRQASPAKMRGESGPSREIMQSHPKISRLPTPSRACANKKVSDTGPVSLVQLDGSSKIPRTPLTLTAQHEIRPVAYYSSPLLPRGGSRGLPRLSQQSITSAYSEAASCSQDVSSPNLSPSPSRGRSASLLRDQIRSLRQELSAKSEEYAQLRLDFEENRKTSQVNEILLREDLDCAKADLTKWKRRAERAESKVEMHERLATRAQDIRERNGGQSHDFSFVSGLPDDIDVAERSPQHQPLSARMNRSVRRAPENVRPTGTSALMGSDAMSDCSRSTVVRNTDGAEEGHWASVDELVEIAPPGIVDDIL</sequence>
<keyword evidence="4" id="KW-1185">Reference proteome</keyword>
<dbReference type="GO" id="GO:0007165">
    <property type="term" value="P:signal transduction"/>
    <property type="evidence" value="ECO:0007669"/>
    <property type="project" value="InterPro"/>
</dbReference>
<feature type="compositionally biased region" description="Polar residues" evidence="1">
    <location>
        <begin position="50"/>
        <end position="66"/>
    </location>
</feature>
<feature type="domain" description="Rho-GAP" evidence="2">
    <location>
        <begin position="177"/>
        <end position="442"/>
    </location>
</feature>
<name>A0AAD9SA11_PHOAM</name>
<feature type="compositionally biased region" description="Polar residues" evidence="1">
    <location>
        <begin position="886"/>
        <end position="904"/>
    </location>
</feature>
<evidence type="ECO:0000313" key="3">
    <source>
        <dbReference type="EMBL" id="KAK2602446.1"/>
    </source>
</evidence>
<dbReference type="CDD" id="cd00159">
    <property type="entry name" value="RhoGAP"/>
    <property type="match status" value="1"/>
</dbReference>
<dbReference type="Proteomes" id="UP001265746">
    <property type="component" value="Unassembled WGS sequence"/>
</dbReference>
<proteinExistence type="predicted"/>
<comment type="caution">
    <text evidence="3">The sequence shown here is derived from an EMBL/GenBank/DDBJ whole genome shotgun (WGS) entry which is preliminary data.</text>
</comment>
<dbReference type="InterPro" id="IPR008936">
    <property type="entry name" value="Rho_GTPase_activation_prot"/>
</dbReference>
<organism evidence="3 4">
    <name type="scientific">Phomopsis amygdali</name>
    <name type="common">Fusicoccum amygdali</name>
    <dbReference type="NCBI Taxonomy" id="1214568"/>
    <lineage>
        <taxon>Eukaryota</taxon>
        <taxon>Fungi</taxon>
        <taxon>Dikarya</taxon>
        <taxon>Ascomycota</taxon>
        <taxon>Pezizomycotina</taxon>
        <taxon>Sordariomycetes</taxon>
        <taxon>Sordariomycetidae</taxon>
        <taxon>Diaporthales</taxon>
        <taxon>Diaporthaceae</taxon>
        <taxon>Diaporthe</taxon>
    </lineage>
</organism>
<feature type="region of interest" description="Disordered" evidence="1">
    <location>
        <begin position="393"/>
        <end position="412"/>
    </location>
</feature>
<feature type="compositionally biased region" description="Polar residues" evidence="1">
    <location>
        <begin position="586"/>
        <end position="625"/>
    </location>
</feature>
<evidence type="ECO:0000256" key="1">
    <source>
        <dbReference type="SAM" id="MobiDB-lite"/>
    </source>
</evidence>
<feature type="region of interest" description="Disordered" evidence="1">
    <location>
        <begin position="884"/>
        <end position="904"/>
    </location>
</feature>
<accession>A0AAD9SA11</accession>
<dbReference type="SMART" id="SM00324">
    <property type="entry name" value="RhoGAP"/>
    <property type="match status" value="1"/>
</dbReference>
<feature type="compositionally biased region" description="Polar residues" evidence="1">
    <location>
        <begin position="529"/>
        <end position="539"/>
    </location>
</feature>
<dbReference type="PROSITE" id="PS50238">
    <property type="entry name" value="RHOGAP"/>
    <property type="match status" value="1"/>
</dbReference>
<feature type="compositionally biased region" description="Low complexity" evidence="1">
    <location>
        <begin position="626"/>
        <end position="635"/>
    </location>
</feature>
<feature type="compositionally biased region" description="Polar residues" evidence="1">
    <location>
        <begin position="708"/>
        <end position="734"/>
    </location>
</feature>
<feature type="region of interest" description="Disordered" evidence="1">
    <location>
        <begin position="938"/>
        <end position="974"/>
    </location>
</feature>
<gene>
    <name evidence="3" type="ORF">N8I77_008976</name>
</gene>
<feature type="region of interest" description="Disordered" evidence="1">
    <location>
        <begin position="708"/>
        <end position="752"/>
    </location>
</feature>
<dbReference type="SUPFAM" id="SSF48350">
    <property type="entry name" value="GTPase activation domain, GAP"/>
    <property type="match status" value="1"/>
</dbReference>
<dbReference type="Gene3D" id="1.10.555.10">
    <property type="entry name" value="Rho GTPase activation protein"/>
    <property type="match status" value="1"/>
</dbReference>
<feature type="region of interest" description="Disordered" evidence="1">
    <location>
        <begin position="466"/>
        <end position="678"/>
    </location>
</feature>
<dbReference type="InterPro" id="IPR000198">
    <property type="entry name" value="RhoGAP_dom"/>
</dbReference>
<evidence type="ECO:0000313" key="4">
    <source>
        <dbReference type="Proteomes" id="UP001265746"/>
    </source>
</evidence>
<feature type="compositionally biased region" description="Polar residues" evidence="1">
    <location>
        <begin position="1047"/>
        <end position="1066"/>
    </location>
</feature>
<feature type="region of interest" description="Disordered" evidence="1">
    <location>
        <begin position="1174"/>
        <end position="1210"/>
    </location>
</feature>
<feature type="compositionally biased region" description="Polar residues" evidence="1">
    <location>
        <begin position="659"/>
        <end position="671"/>
    </location>
</feature>
<protein>
    <recommendedName>
        <fullName evidence="2">Rho-GAP domain-containing protein</fullName>
    </recommendedName>
</protein>